<dbReference type="InterPro" id="IPR011042">
    <property type="entry name" value="6-blade_b-propeller_TolB-like"/>
</dbReference>
<evidence type="ECO:0000313" key="4">
    <source>
        <dbReference type="Proteomes" id="UP000319486"/>
    </source>
</evidence>
<sequence>MDRPRPWRRSSIDARATPPGRSCMKLSTALGVLLVVGSSAHAATTAGATATIFAPGEIAGTTDDGAAAFTPDGATVYFMRGTDSFTLMESHRDRGHWSTPKAAPFSGHWRDLDPAMAPDGSFLLFVSNRPVLPGGKPIDEVHAGKRRAGEGMNLWRVNRQGNGWSAPVRLPDVVNSCSTTFAPSIAADGSIYFIGCSAADTQFHLLRSVYRDGVYHPPYIVKLGDADAQIRDPAIAPDRSFMVFSTKHDAQQPYRLAIAFHTPTGWSTPRDLGDSVNGGKHSMGAQLGADHRTLYFYSDRRLPASDPDAAAAWNNGADHIWQVSLAPWLDAPSGTAPAASRLPSAELPWGAGNDASPAFTPDGRTVVFARGQGPTRRIYLAHRRAGIWSTPERAPFSAQWMDLEPAMAPDGSYLVFISNRPATAGGKALDGYFGGKPQPGRGGNLWRVNRAGDGWSAPVRLPDIVNASPATYSPAVAADGSLYFMKPDPQSHHLRIYVSQFAGGQFQPPVRLPLPSNDGVAADVDPAIAPDRSFIVFSSNRRPAAADTNDLFVAFATPAGWGQPIHLGPSGEEARLDPDLSTVYFTAADNRIHHLSIAPWLAEHVTTRPR</sequence>
<comment type="similarity">
    <text evidence="1">Belongs to the TolB family.</text>
</comment>
<dbReference type="Pfam" id="PF07676">
    <property type="entry name" value="PD40"/>
    <property type="match status" value="4"/>
</dbReference>
<dbReference type="Gene3D" id="2.120.10.30">
    <property type="entry name" value="TolB, C-terminal domain"/>
    <property type="match status" value="2"/>
</dbReference>
<dbReference type="SUPFAM" id="SSF82171">
    <property type="entry name" value="DPP6 N-terminal domain-like"/>
    <property type="match status" value="2"/>
</dbReference>
<dbReference type="AlphaFoldDB" id="A0A502CDK4"/>
<evidence type="ECO:0008006" key="5">
    <source>
        <dbReference type="Google" id="ProtNLM"/>
    </source>
</evidence>
<gene>
    <name evidence="3" type="ORF">EAH88_09045</name>
</gene>
<feature type="signal peptide" evidence="2">
    <location>
        <begin position="1"/>
        <end position="42"/>
    </location>
</feature>
<protein>
    <recommendedName>
        <fullName evidence="5">WD40-like Beta Propeller Repeat</fullName>
    </recommendedName>
</protein>
<keyword evidence="2" id="KW-0732">Signal</keyword>
<proteinExistence type="inferred from homology"/>
<dbReference type="InterPro" id="IPR011659">
    <property type="entry name" value="WD40"/>
</dbReference>
<dbReference type="EMBL" id="RCZO01000004">
    <property type="protein sequence ID" value="TPG09801.1"/>
    <property type="molecule type" value="Genomic_DNA"/>
</dbReference>
<dbReference type="Proteomes" id="UP000319486">
    <property type="component" value="Unassembled WGS sequence"/>
</dbReference>
<reference evidence="3 4" key="1">
    <citation type="journal article" date="2019" name="Environ. Microbiol.">
        <title>Species interactions and distinct microbial communities in high Arctic permafrost affected cryosols are associated with the CH4 and CO2 gas fluxes.</title>
        <authorList>
            <person name="Altshuler I."/>
            <person name="Hamel J."/>
            <person name="Turney S."/>
            <person name="Magnuson E."/>
            <person name="Levesque R."/>
            <person name="Greer C."/>
            <person name="Whyte L.G."/>
        </authorList>
    </citation>
    <scope>NUCLEOTIDE SEQUENCE [LARGE SCALE GENOMIC DNA]</scope>
    <source>
        <strain evidence="3 4">S13Y</strain>
    </source>
</reference>
<dbReference type="PANTHER" id="PTHR36842">
    <property type="entry name" value="PROTEIN TOLB HOMOLOG"/>
    <property type="match status" value="1"/>
</dbReference>
<keyword evidence="4" id="KW-1185">Reference proteome</keyword>
<feature type="chain" id="PRO_5030107262" description="WD40-like Beta Propeller Repeat" evidence="2">
    <location>
        <begin position="43"/>
        <end position="610"/>
    </location>
</feature>
<evidence type="ECO:0000256" key="2">
    <source>
        <dbReference type="SAM" id="SignalP"/>
    </source>
</evidence>
<name>A0A502CDK4_9GAMM</name>
<dbReference type="PANTHER" id="PTHR36842:SF1">
    <property type="entry name" value="PROTEIN TOLB"/>
    <property type="match status" value="1"/>
</dbReference>
<evidence type="ECO:0000313" key="3">
    <source>
        <dbReference type="EMBL" id="TPG09801.1"/>
    </source>
</evidence>
<evidence type="ECO:0000256" key="1">
    <source>
        <dbReference type="ARBA" id="ARBA00009820"/>
    </source>
</evidence>
<accession>A0A502CDK4</accession>
<comment type="caution">
    <text evidence="3">The sequence shown here is derived from an EMBL/GenBank/DDBJ whole genome shotgun (WGS) entry which is preliminary data.</text>
</comment>
<organism evidence="3 4">
    <name type="scientific">Rhodanobacter glycinis</name>
    <dbReference type="NCBI Taxonomy" id="582702"/>
    <lineage>
        <taxon>Bacteria</taxon>
        <taxon>Pseudomonadati</taxon>
        <taxon>Pseudomonadota</taxon>
        <taxon>Gammaproteobacteria</taxon>
        <taxon>Lysobacterales</taxon>
        <taxon>Rhodanobacteraceae</taxon>
        <taxon>Rhodanobacter</taxon>
    </lineage>
</organism>